<keyword evidence="11" id="KW-1185">Reference proteome</keyword>
<keyword evidence="4 9" id="KW-0689">Ribosomal protein</keyword>
<dbReference type="RefSeq" id="XP_018019169.1">
    <property type="nucleotide sequence ID" value="XM_018163680.2"/>
</dbReference>
<name>A0A8B7NZB3_HYAAZ</name>
<dbReference type="NCBIfam" id="TIGR01079">
    <property type="entry name" value="rplX_bact"/>
    <property type="match status" value="1"/>
</dbReference>
<evidence type="ECO:0000256" key="5">
    <source>
        <dbReference type="ARBA" id="ARBA00023128"/>
    </source>
</evidence>
<dbReference type="InterPro" id="IPR008991">
    <property type="entry name" value="Translation_prot_SH3-like_sf"/>
</dbReference>
<dbReference type="CTD" id="79590"/>
<reference evidence="12 13" key="1">
    <citation type="submission" date="2025-04" db="UniProtKB">
        <authorList>
            <consortium name="RefSeq"/>
        </authorList>
    </citation>
    <scope>IDENTIFICATION</scope>
    <source>
        <tissue evidence="12 13">Whole organism</tissue>
    </source>
</reference>
<dbReference type="SUPFAM" id="SSF50104">
    <property type="entry name" value="Translation proteins SH3-like domain"/>
    <property type="match status" value="1"/>
</dbReference>
<evidence type="ECO:0000256" key="3">
    <source>
        <dbReference type="ARBA" id="ARBA00022946"/>
    </source>
</evidence>
<dbReference type="GO" id="GO:0006412">
    <property type="term" value="P:translation"/>
    <property type="evidence" value="ECO:0007669"/>
    <property type="project" value="InterPro"/>
</dbReference>
<evidence type="ECO:0000256" key="7">
    <source>
        <dbReference type="ARBA" id="ARBA00035283"/>
    </source>
</evidence>
<dbReference type="OMA" id="DFEWRFT"/>
<dbReference type="Gene3D" id="2.30.30.30">
    <property type="match status" value="1"/>
</dbReference>
<dbReference type="Pfam" id="PF17136">
    <property type="entry name" value="ribosomal_L24"/>
    <property type="match status" value="1"/>
</dbReference>
<keyword evidence="5" id="KW-0496">Mitochondrion</keyword>
<dbReference type="GO" id="GO:0005840">
    <property type="term" value="C:ribosome"/>
    <property type="evidence" value="ECO:0007669"/>
    <property type="project" value="UniProtKB-KW"/>
</dbReference>
<evidence type="ECO:0000256" key="6">
    <source>
        <dbReference type="ARBA" id="ARBA00023274"/>
    </source>
</evidence>
<organism evidence="11 12">
    <name type="scientific">Hyalella azteca</name>
    <name type="common">Amphipod</name>
    <dbReference type="NCBI Taxonomy" id="294128"/>
    <lineage>
        <taxon>Eukaryota</taxon>
        <taxon>Metazoa</taxon>
        <taxon>Ecdysozoa</taxon>
        <taxon>Arthropoda</taxon>
        <taxon>Crustacea</taxon>
        <taxon>Multicrustacea</taxon>
        <taxon>Malacostraca</taxon>
        <taxon>Eumalacostraca</taxon>
        <taxon>Peracarida</taxon>
        <taxon>Amphipoda</taxon>
        <taxon>Senticaudata</taxon>
        <taxon>Talitrida</taxon>
        <taxon>Talitroidea</taxon>
        <taxon>Hyalellidae</taxon>
        <taxon>Hyalella</taxon>
    </lineage>
</organism>
<dbReference type="CDD" id="cd06089">
    <property type="entry name" value="KOW_RPL26"/>
    <property type="match status" value="1"/>
</dbReference>
<evidence type="ECO:0000256" key="9">
    <source>
        <dbReference type="RuleBase" id="RU003477"/>
    </source>
</evidence>
<dbReference type="KEGG" id="hazt:108675651"/>
<dbReference type="GO" id="GO:0003723">
    <property type="term" value="F:RNA binding"/>
    <property type="evidence" value="ECO:0007669"/>
    <property type="project" value="InterPro"/>
</dbReference>
<accession>A0A8B7NZB3</accession>
<evidence type="ECO:0000313" key="13">
    <source>
        <dbReference type="RefSeq" id="XP_018019170.1"/>
    </source>
</evidence>
<dbReference type="GO" id="GO:1990904">
    <property type="term" value="C:ribonucleoprotein complex"/>
    <property type="evidence" value="ECO:0007669"/>
    <property type="project" value="UniProtKB-KW"/>
</dbReference>
<protein>
    <recommendedName>
        <fullName evidence="7">Large ribosomal subunit protein uL24m</fullName>
    </recommendedName>
    <alternativeName>
        <fullName evidence="8">39S ribosomal protein L24, mitochondrial</fullName>
    </alternativeName>
</protein>
<evidence type="ECO:0000256" key="1">
    <source>
        <dbReference type="ARBA" id="ARBA00004173"/>
    </source>
</evidence>
<gene>
    <name evidence="12 13" type="primary">LOC108675651</name>
</gene>
<evidence type="ECO:0000256" key="8">
    <source>
        <dbReference type="ARBA" id="ARBA00035357"/>
    </source>
</evidence>
<sequence length="261" mass="30746">MRLTCVMRCVPQVSKSTKKYSNLPESYIERAMDQIEWQNPDHGPQYVKGKVIKRHRFYFGEHRPWTYEFFKDNAPGSYKAEVLVEPIKDWSFFKGDLVEVLIGKDKGKQGLINYIVEERNWVFVEGLNCKFEVKGKLKDYPGMLVKVEKPLLVTRDVALVDPSDKKPTKIEWRYTEQGERVRVSLRSERVIPIPIMDEETVDYKTKSVYKEQPKDTVEADLAMVTFTPAHGTFQMQIMEAMGIQEHRVPKKSYWYYLEERC</sequence>
<dbReference type="InterPro" id="IPR003256">
    <property type="entry name" value="Ribosomal_uL24"/>
</dbReference>
<feature type="domain" description="KOW" evidence="10">
    <location>
        <begin position="91"/>
        <end position="118"/>
    </location>
</feature>
<dbReference type="AlphaFoldDB" id="A0A8B7NZB3"/>
<comment type="similarity">
    <text evidence="2 9">Belongs to the universal ribosomal protein uL24 family.</text>
</comment>
<dbReference type="SMART" id="SM00739">
    <property type="entry name" value="KOW"/>
    <property type="match status" value="1"/>
</dbReference>
<keyword evidence="6 9" id="KW-0687">Ribonucleoprotein</keyword>
<evidence type="ECO:0000256" key="4">
    <source>
        <dbReference type="ARBA" id="ARBA00022980"/>
    </source>
</evidence>
<dbReference type="PANTHER" id="PTHR12903">
    <property type="entry name" value="MITOCHONDRIAL RIBOSOMAL PROTEIN L24"/>
    <property type="match status" value="1"/>
</dbReference>
<dbReference type="InterPro" id="IPR057264">
    <property type="entry name" value="Ribosomal_uL24_C"/>
</dbReference>
<dbReference type="RefSeq" id="XP_018019170.1">
    <property type="nucleotide sequence ID" value="XM_018163681.2"/>
</dbReference>
<dbReference type="InterPro" id="IPR014722">
    <property type="entry name" value="Rib_uL2_dom2"/>
</dbReference>
<keyword evidence="3" id="KW-0809">Transit peptide</keyword>
<evidence type="ECO:0000313" key="12">
    <source>
        <dbReference type="RefSeq" id="XP_018019169.1"/>
    </source>
</evidence>
<comment type="subcellular location">
    <subcellularLocation>
        <location evidence="1">Mitochondrion</location>
    </subcellularLocation>
</comment>
<evidence type="ECO:0000259" key="10">
    <source>
        <dbReference type="SMART" id="SM00739"/>
    </source>
</evidence>
<dbReference type="GO" id="GO:0005739">
    <property type="term" value="C:mitochondrion"/>
    <property type="evidence" value="ECO:0007669"/>
    <property type="project" value="UniProtKB-SubCell"/>
</dbReference>
<dbReference type="OrthoDB" id="359154at2759"/>
<dbReference type="InterPro" id="IPR005825">
    <property type="entry name" value="Ribosomal_uL24_CS"/>
</dbReference>
<evidence type="ECO:0000256" key="2">
    <source>
        <dbReference type="ARBA" id="ARBA00010618"/>
    </source>
</evidence>
<dbReference type="GeneID" id="108675651"/>
<dbReference type="GO" id="GO:0003735">
    <property type="term" value="F:structural constituent of ribosome"/>
    <property type="evidence" value="ECO:0007669"/>
    <property type="project" value="InterPro"/>
</dbReference>
<dbReference type="InterPro" id="IPR005824">
    <property type="entry name" value="KOW"/>
</dbReference>
<dbReference type="Proteomes" id="UP000694843">
    <property type="component" value="Unplaced"/>
</dbReference>
<dbReference type="Pfam" id="PF00467">
    <property type="entry name" value="KOW"/>
    <property type="match status" value="1"/>
</dbReference>
<dbReference type="InterPro" id="IPR041988">
    <property type="entry name" value="Ribosomal_uL24_KOW"/>
</dbReference>
<dbReference type="PROSITE" id="PS01108">
    <property type="entry name" value="RIBOSOMAL_L24"/>
    <property type="match status" value="1"/>
</dbReference>
<proteinExistence type="inferred from homology"/>
<evidence type="ECO:0000313" key="11">
    <source>
        <dbReference type="Proteomes" id="UP000694843"/>
    </source>
</evidence>
<dbReference type="FunFam" id="2.30.30.30:FF:000032">
    <property type="entry name" value="39S ribosomal protein L24, mitochondrial"/>
    <property type="match status" value="1"/>
</dbReference>